<evidence type="ECO:0000313" key="1">
    <source>
        <dbReference type="EMBL" id="CRL03533.1"/>
    </source>
</evidence>
<evidence type="ECO:0000313" key="2">
    <source>
        <dbReference type="Proteomes" id="UP000183832"/>
    </source>
</evidence>
<keyword evidence="2" id="KW-1185">Reference proteome</keyword>
<accession>A0A1J1ITH1</accession>
<dbReference type="Proteomes" id="UP000183832">
    <property type="component" value="Unassembled WGS sequence"/>
</dbReference>
<gene>
    <name evidence="1" type="ORF">CLUMA_CG016904</name>
</gene>
<dbReference type="EMBL" id="CVRI01000059">
    <property type="protein sequence ID" value="CRL03533.1"/>
    <property type="molecule type" value="Genomic_DNA"/>
</dbReference>
<sequence length="71" mass="8278">MIKILRDISNVQELPAEFKASYFLSNLNCPQENQDIKNSIKIFMEKIMRGIKRTLWCLGSSEKELKCKAEI</sequence>
<organism evidence="1 2">
    <name type="scientific">Clunio marinus</name>
    <dbReference type="NCBI Taxonomy" id="568069"/>
    <lineage>
        <taxon>Eukaryota</taxon>
        <taxon>Metazoa</taxon>
        <taxon>Ecdysozoa</taxon>
        <taxon>Arthropoda</taxon>
        <taxon>Hexapoda</taxon>
        <taxon>Insecta</taxon>
        <taxon>Pterygota</taxon>
        <taxon>Neoptera</taxon>
        <taxon>Endopterygota</taxon>
        <taxon>Diptera</taxon>
        <taxon>Nematocera</taxon>
        <taxon>Chironomoidea</taxon>
        <taxon>Chironomidae</taxon>
        <taxon>Clunio</taxon>
    </lineage>
</organism>
<reference evidence="1 2" key="1">
    <citation type="submission" date="2015-04" db="EMBL/GenBank/DDBJ databases">
        <authorList>
            <person name="Syromyatnikov M.Y."/>
            <person name="Popov V.N."/>
        </authorList>
    </citation>
    <scope>NUCLEOTIDE SEQUENCE [LARGE SCALE GENOMIC DNA]</scope>
</reference>
<protein>
    <submittedName>
        <fullName evidence="1">CLUMA_CG016904, isoform A</fullName>
    </submittedName>
</protein>
<name>A0A1J1ITH1_9DIPT</name>
<proteinExistence type="predicted"/>
<dbReference type="AlphaFoldDB" id="A0A1J1ITH1"/>